<dbReference type="OrthoDB" id="9791615at2"/>
<evidence type="ECO:0000313" key="5">
    <source>
        <dbReference type="EMBL" id="SHH89717.1"/>
    </source>
</evidence>
<dbReference type="EMBL" id="FQXM01000019">
    <property type="protein sequence ID" value="SHH89717.1"/>
    <property type="molecule type" value="Genomic_DNA"/>
</dbReference>
<dbReference type="InterPro" id="IPR009057">
    <property type="entry name" value="Homeodomain-like_sf"/>
</dbReference>
<evidence type="ECO:0000259" key="4">
    <source>
        <dbReference type="PROSITE" id="PS01124"/>
    </source>
</evidence>
<evidence type="ECO:0000256" key="1">
    <source>
        <dbReference type="ARBA" id="ARBA00023015"/>
    </source>
</evidence>
<dbReference type="InterPro" id="IPR037923">
    <property type="entry name" value="HTH-like"/>
</dbReference>
<dbReference type="CDD" id="cd02208">
    <property type="entry name" value="cupin_RmlC-like"/>
    <property type="match status" value="1"/>
</dbReference>
<dbReference type="PANTHER" id="PTHR43280">
    <property type="entry name" value="ARAC-FAMILY TRANSCRIPTIONAL REGULATOR"/>
    <property type="match status" value="1"/>
</dbReference>
<dbReference type="STRING" id="1121316.SAMN02745207_03053"/>
<name>A0A1M5WQA4_9CLOT</name>
<organism evidence="5 6">
    <name type="scientific">Clostridium grantii DSM 8605</name>
    <dbReference type="NCBI Taxonomy" id="1121316"/>
    <lineage>
        <taxon>Bacteria</taxon>
        <taxon>Bacillati</taxon>
        <taxon>Bacillota</taxon>
        <taxon>Clostridia</taxon>
        <taxon>Eubacteriales</taxon>
        <taxon>Clostridiaceae</taxon>
        <taxon>Clostridium</taxon>
    </lineage>
</organism>
<dbReference type="Gene3D" id="1.10.10.60">
    <property type="entry name" value="Homeodomain-like"/>
    <property type="match status" value="2"/>
</dbReference>
<dbReference type="InterPro" id="IPR003313">
    <property type="entry name" value="AraC-bd"/>
</dbReference>
<keyword evidence="2 5" id="KW-0238">DNA-binding</keyword>
<dbReference type="GO" id="GO:0003700">
    <property type="term" value="F:DNA-binding transcription factor activity"/>
    <property type="evidence" value="ECO:0007669"/>
    <property type="project" value="InterPro"/>
</dbReference>
<protein>
    <submittedName>
        <fullName evidence="5">AraC-type DNA-binding protein</fullName>
    </submittedName>
</protein>
<dbReference type="SUPFAM" id="SSF51215">
    <property type="entry name" value="Regulatory protein AraC"/>
    <property type="match status" value="1"/>
</dbReference>
<accession>A0A1M5WQA4</accession>
<dbReference type="Gene3D" id="2.60.120.10">
    <property type="entry name" value="Jelly Rolls"/>
    <property type="match status" value="1"/>
</dbReference>
<evidence type="ECO:0000256" key="3">
    <source>
        <dbReference type="ARBA" id="ARBA00023163"/>
    </source>
</evidence>
<dbReference type="PANTHER" id="PTHR43280:SF28">
    <property type="entry name" value="HTH-TYPE TRANSCRIPTIONAL ACTIVATOR RHAS"/>
    <property type="match status" value="1"/>
</dbReference>
<dbReference type="SMART" id="SM00342">
    <property type="entry name" value="HTH_ARAC"/>
    <property type="match status" value="1"/>
</dbReference>
<evidence type="ECO:0000256" key="2">
    <source>
        <dbReference type="ARBA" id="ARBA00023125"/>
    </source>
</evidence>
<dbReference type="Proteomes" id="UP000184447">
    <property type="component" value="Unassembled WGS sequence"/>
</dbReference>
<sequence>MDNMKNKPEFQRIQLNPNFPVTYVEMNSQPDIDLFYCHWHPNIEIIYVDKGTISMKIDTQDFQLNTGDICIINPNQVHYGISANNTYCSVKLLVISYDILSMELNNPIYERYIEPLNSGRLLLPNVIPHISTKKDTPTWQLECHQSISKLLSCISQDYIGKELAIQSSFLMLLATLYRSDKLIGKAFIQNKTLSTREMNILNYLEEHFTESISIPVLASHFHVSEDYFYKLFKKITGQTPIKYILQLKIQYAKQLLKTTDISISDIGFQIGFESTSYFSKTFKKLTGFTPMTYRKIIQ</sequence>
<dbReference type="PROSITE" id="PS00041">
    <property type="entry name" value="HTH_ARAC_FAMILY_1"/>
    <property type="match status" value="1"/>
</dbReference>
<feature type="domain" description="HTH araC/xylS-type" evidence="4">
    <location>
        <begin position="198"/>
        <end position="296"/>
    </location>
</feature>
<keyword evidence="6" id="KW-1185">Reference proteome</keyword>
<dbReference type="InterPro" id="IPR014710">
    <property type="entry name" value="RmlC-like_jellyroll"/>
</dbReference>
<dbReference type="SUPFAM" id="SSF46689">
    <property type="entry name" value="Homeodomain-like"/>
    <property type="match status" value="2"/>
</dbReference>
<dbReference type="InterPro" id="IPR018060">
    <property type="entry name" value="HTH_AraC"/>
</dbReference>
<dbReference type="Pfam" id="PF12833">
    <property type="entry name" value="HTH_18"/>
    <property type="match status" value="1"/>
</dbReference>
<keyword evidence="3" id="KW-0804">Transcription</keyword>
<dbReference type="GO" id="GO:0043565">
    <property type="term" value="F:sequence-specific DNA binding"/>
    <property type="evidence" value="ECO:0007669"/>
    <property type="project" value="InterPro"/>
</dbReference>
<proteinExistence type="predicted"/>
<gene>
    <name evidence="5" type="ORF">SAMN02745207_03053</name>
</gene>
<keyword evidence="1" id="KW-0805">Transcription regulation</keyword>
<evidence type="ECO:0000313" key="6">
    <source>
        <dbReference type="Proteomes" id="UP000184447"/>
    </source>
</evidence>
<reference evidence="5 6" key="1">
    <citation type="submission" date="2016-11" db="EMBL/GenBank/DDBJ databases">
        <authorList>
            <person name="Jaros S."/>
            <person name="Januszkiewicz K."/>
            <person name="Wedrychowicz H."/>
        </authorList>
    </citation>
    <scope>NUCLEOTIDE SEQUENCE [LARGE SCALE GENOMIC DNA]</scope>
    <source>
        <strain evidence="5 6">DSM 8605</strain>
    </source>
</reference>
<dbReference type="PRINTS" id="PR00032">
    <property type="entry name" value="HTHARAC"/>
</dbReference>
<dbReference type="PROSITE" id="PS01124">
    <property type="entry name" value="HTH_ARAC_FAMILY_2"/>
    <property type="match status" value="1"/>
</dbReference>
<dbReference type="InterPro" id="IPR018062">
    <property type="entry name" value="HTH_AraC-typ_CS"/>
</dbReference>
<dbReference type="Pfam" id="PF02311">
    <property type="entry name" value="AraC_binding"/>
    <property type="match status" value="1"/>
</dbReference>
<dbReference type="InterPro" id="IPR020449">
    <property type="entry name" value="Tscrpt_reg_AraC-type_HTH"/>
</dbReference>
<dbReference type="AlphaFoldDB" id="A0A1M5WQA4"/>